<sequence length="51" mass="5937">VKLYLANTSYIGELVECHRPFLHHVLQRVVSENMVSRPILSFSQLFPELPQ</sequence>
<protein>
    <submittedName>
        <fullName evidence="1">Uncharacterized protein</fullName>
    </submittedName>
</protein>
<evidence type="ECO:0000313" key="1">
    <source>
        <dbReference type="EMBL" id="EJW89491.1"/>
    </source>
</evidence>
<feature type="non-terminal residue" evidence="1">
    <location>
        <position position="1"/>
    </location>
</feature>
<dbReference type="AlphaFoldDB" id="J9F3L4"/>
<organism evidence="1">
    <name type="scientific">gut metagenome</name>
    <dbReference type="NCBI Taxonomy" id="749906"/>
    <lineage>
        <taxon>unclassified sequences</taxon>
        <taxon>metagenomes</taxon>
        <taxon>organismal metagenomes</taxon>
    </lineage>
</organism>
<dbReference type="EMBL" id="AMCI01009436">
    <property type="protein sequence ID" value="EJW89491.1"/>
    <property type="molecule type" value="Genomic_DNA"/>
</dbReference>
<proteinExistence type="predicted"/>
<accession>J9F3L4</accession>
<name>J9F3L4_9ZZZZ</name>
<gene>
    <name evidence="1" type="ORF">EVA_22402</name>
</gene>
<reference evidence="1" key="1">
    <citation type="journal article" date="2012" name="PLoS ONE">
        <title>Gene sets for utilization of primary and secondary nutrition supplies in the distal gut of endangered iberian lynx.</title>
        <authorList>
            <person name="Alcaide M."/>
            <person name="Messina E."/>
            <person name="Richter M."/>
            <person name="Bargiela R."/>
            <person name="Peplies J."/>
            <person name="Huws S.A."/>
            <person name="Newbold C.J."/>
            <person name="Golyshin P.N."/>
            <person name="Simon M.A."/>
            <person name="Lopez G."/>
            <person name="Yakimov M.M."/>
            <person name="Ferrer M."/>
        </authorList>
    </citation>
    <scope>NUCLEOTIDE SEQUENCE</scope>
</reference>
<comment type="caution">
    <text evidence="1">The sequence shown here is derived from an EMBL/GenBank/DDBJ whole genome shotgun (WGS) entry which is preliminary data.</text>
</comment>